<dbReference type="InterPro" id="IPR001714">
    <property type="entry name" value="Pept_M24_MAP"/>
</dbReference>
<keyword evidence="1" id="KW-0645">Protease</keyword>
<evidence type="ECO:0000259" key="6">
    <source>
        <dbReference type="Pfam" id="PF01321"/>
    </source>
</evidence>
<dbReference type="InterPro" id="IPR000994">
    <property type="entry name" value="Pept_M24"/>
</dbReference>
<comment type="caution">
    <text evidence="7">The sequence shown here is derived from an EMBL/GenBank/DDBJ whole genome shotgun (WGS) entry which is preliminary data.</text>
</comment>
<dbReference type="GO" id="GO:0006508">
    <property type="term" value="P:proteolysis"/>
    <property type="evidence" value="ECO:0007669"/>
    <property type="project" value="UniProtKB-KW"/>
</dbReference>
<dbReference type="InterPro" id="IPR036005">
    <property type="entry name" value="Creatinase/aminopeptidase-like"/>
</dbReference>
<evidence type="ECO:0000256" key="3">
    <source>
        <dbReference type="ARBA" id="ARBA00022801"/>
    </source>
</evidence>
<dbReference type="RefSeq" id="WP_012547795.1">
    <property type="nucleotide sequence ID" value="NZ_VTFL01000005.1"/>
</dbReference>
<keyword evidence="4" id="KW-0482">Metalloprotease</keyword>
<dbReference type="OMA" id="LEDHFYM"/>
<keyword evidence="7" id="KW-0031">Aminopeptidase</keyword>
<dbReference type="PROSITE" id="PS00491">
    <property type="entry name" value="PROLINE_PEPTIDASE"/>
    <property type="match status" value="1"/>
</dbReference>
<dbReference type="InterPro" id="IPR000587">
    <property type="entry name" value="Creatinase_N"/>
</dbReference>
<dbReference type="EMBL" id="DTDV01000012">
    <property type="protein sequence ID" value="HGK23626.1"/>
    <property type="molecule type" value="Genomic_DNA"/>
</dbReference>
<evidence type="ECO:0000256" key="1">
    <source>
        <dbReference type="ARBA" id="ARBA00022670"/>
    </source>
</evidence>
<dbReference type="FunFam" id="3.90.230.10:FF:000014">
    <property type="entry name" value="Aminopeptidase P family protein"/>
    <property type="match status" value="1"/>
</dbReference>
<keyword evidence="3" id="KW-0378">Hydrolase</keyword>
<dbReference type="InterPro" id="IPR029149">
    <property type="entry name" value="Creatin/AminoP/Spt16_N"/>
</dbReference>
<evidence type="ECO:0000256" key="2">
    <source>
        <dbReference type="ARBA" id="ARBA00022723"/>
    </source>
</evidence>
<dbReference type="GO" id="GO:0008235">
    <property type="term" value="F:metalloexopeptidase activity"/>
    <property type="evidence" value="ECO:0007669"/>
    <property type="project" value="UniProtKB-ARBA"/>
</dbReference>
<dbReference type="AlphaFoldDB" id="A0A7V3ZII0"/>
<dbReference type="PANTHER" id="PTHR46112">
    <property type="entry name" value="AMINOPEPTIDASE"/>
    <property type="match status" value="1"/>
</dbReference>
<organism evidence="7">
    <name type="scientific">Dictyoglomus thermophilum</name>
    <dbReference type="NCBI Taxonomy" id="14"/>
    <lineage>
        <taxon>Bacteria</taxon>
        <taxon>Pseudomonadati</taxon>
        <taxon>Dictyoglomota</taxon>
        <taxon>Dictyoglomia</taxon>
        <taxon>Dictyoglomales</taxon>
        <taxon>Dictyoglomaceae</taxon>
        <taxon>Dictyoglomus</taxon>
    </lineage>
</organism>
<dbReference type="GO" id="GO:0004177">
    <property type="term" value="F:aminopeptidase activity"/>
    <property type="evidence" value="ECO:0007669"/>
    <property type="project" value="UniProtKB-KW"/>
</dbReference>
<dbReference type="PANTHER" id="PTHR46112:SF3">
    <property type="entry name" value="AMINOPEPTIDASE YPDF"/>
    <property type="match status" value="1"/>
</dbReference>
<dbReference type="PRINTS" id="PR00599">
    <property type="entry name" value="MAPEPTIDASE"/>
</dbReference>
<reference evidence="7" key="1">
    <citation type="journal article" date="2020" name="mSystems">
        <title>Genome- and Community-Level Interaction Insights into Carbon Utilization and Element Cycling Functions of Hydrothermarchaeota in Hydrothermal Sediment.</title>
        <authorList>
            <person name="Zhou Z."/>
            <person name="Liu Y."/>
            <person name="Xu W."/>
            <person name="Pan J."/>
            <person name="Luo Z.H."/>
            <person name="Li M."/>
        </authorList>
    </citation>
    <scope>NUCLEOTIDE SEQUENCE [LARGE SCALE GENOMIC DNA]</scope>
    <source>
        <strain evidence="7">SpSt-70</strain>
    </source>
</reference>
<evidence type="ECO:0000259" key="5">
    <source>
        <dbReference type="Pfam" id="PF00557"/>
    </source>
</evidence>
<dbReference type="InterPro" id="IPR001131">
    <property type="entry name" value="Peptidase_M24B_aminopep-P_CS"/>
</dbReference>
<dbReference type="Gene3D" id="3.40.350.10">
    <property type="entry name" value="Creatinase/prolidase N-terminal domain"/>
    <property type="match status" value="1"/>
</dbReference>
<feature type="domain" description="Creatinase N-terminal" evidence="6">
    <location>
        <begin position="2"/>
        <end position="128"/>
    </location>
</feature>
<evidence type="ECO:0000313" key="7">
    <source>
        <dbReference type="EMBL" id="HGK23626.1"/>
    </source>
</evidence>
<dbReference type="GO" id="GO:0046872">
    <property type="term" value="F:metal ion binding"/>
    <property type="evidence" value="ECO:0007669"/>
    <property type="project" value="UniProtKB-KW"/>
</dbReference>
<keyword evidence="2" id="KW-0479">Metal-binding</keyword>
<dbReference type="InterPro" id="IPR050659">
    <property type="entry name" value="Peptidase_M24B"/>
</dbReference>
<sequence length="354" mass="39836">MIEKIQEKLIKENIDAVWISNIVNIRYLTGFTGSTADLLVLREGGYILVDSRYWEQVNQEVKGIKPVLVDGNNNLFTFLKELEGKNSLKRLGFEASNVVYSTWAKLRELFQDVELVPLNNWVEELRIVKTEDEIEKIKKALMIAEQAFENVLPLIKVGVSEKDIAIELEYQMAKLGSERPAFDTIVASGERGALPHGKASNKKLMGNEFIVFDFGAVYNGYHSDITRTVYFGNPTEEEILVYNIVLEAQKKAEEIIEEGLQCNFVDKVARDIIQENGFGNYFGHGLGHGVGLEIHELPRLSPKSDMVLKKGMVVTIEPGIYIPGKFGVRIEDMVVVDKSGSKILNKLTNDLIII</sequence>
<dbReference type="CDD" id="cd01092">
    <property type="entry name" value="APP-like"/>
    <property type="match status" value="1"/>
</dbReference>
<feature type="domain" description="Peptidase M24" evidence="5">
    <location>
        <begin position="135"/>
        <end position="337"/>
    </location>
</feature>
<proteinExistence type="predicted"/>
<accession>A0A7V3ZII0</accession>
<dbReference type="Pfam" id="PF01321">
    <property type="entry name" value="Creatinase_N"/>
    <property type="match status" value="1"/>
</dbReference>
<name>A0A7V3ZII0_DICTH</name>
<dbReference type="SUPFAM" id="SSF53092">
    <property type="entry name" value="Creatinase/prolidase N-terminal domain"/>
    <property type="match status" value="1"/>
</dbReference>
<dbReference type="SUPFAM" id="SSF55920">
    <property type="entry name" value="Creatinase/aminopeptidase"/>
    <property type="match status" value="1"/>
</dbReference>
<gene>
    <name evidence="7" type="ORF">ENU78_04140</name>
</gene>
<protein>
    <submittedName>
        <fullName evidence="7">Aminopeptidase P family protein</fullName>
    </submittedName>
</protein>
<dbReference type="Gene3D" id="3.90.230.10">
    <property type="entry name" value="Creatinase/methionine aminopeptidase superfamily"/>
    <property type="match status" value="1"/>
</dbReference>
<evidence type="ECO:0000256" key="4">
    <source>
        <dbReference type="ARBA" id="ARBA00023049"/>
    </source>
</evidence>
<dbReference type="Pfam" id="PF00557">
    <property type="entry name" value="Peptidase_M24"/>
    <property type="match status" value="1"/>
</dbReference>